<dbReference type="EMBL" id="CM002870">
    <property type="protein sequence ID" value="KFK40808.1"/>
    <property type="molecule type" value="Genomic_DNA"/>
</dbReference>
<feature type="region of interest" description="Disordered" evidence="1">
    <location>
        <begin position="1"/>
        <end position="47"/>
    </location>
</feature>
<reference evidence="3" key="1">
    <citation type="journal article" date="2015" name="Nat. Plants">
        <title>Genome expansion of Arabis alpina linked with retrotransposition and reduced symmetric DNA methylation.</title>
        <authorList>
            <person name="Willing E.M."/>
            <person name="Rawat V."/>
            <person name="Mandakova T."/>
            <person name="Maumus F."/>
            <person name="James G.V."/>
            <person name="Nordstroem K.J."/>
            <person name="Becker C."/>
            <person name="Warthmann N."/>
            <person name="Chica C."/>
            <person name="Szarzynska B."/>
            <person name="Zytnicki M."/>
            <person name="Albani M.C."/>
            <person name="Kiefer C."/>
            <person name="Bergonzi S."/>
            <person name="Castaings L."/>
            <person name="Mateos J.L."/>
            <person name="Berns M.C."/>
            <person name="Bujdoso N."/>
            <person name="Piofczyk T."/>
            <person name="de Lorenzo L."/>
            <person name="Barrero-Sicilia C."/>
            <person name="Mateos I."/>
            <person name="Piednoel M."/>
            <person name="Hagmann J."/>
            <person name="Chen-Min-Tao R."/>
            <person name="Iglesias-Fernandez R."/>
            <person name="Schuster S.C."/>
            <person name="Alonso-Blanco C."/>
            <person name="Roudier F."/>
            <person name="Carbonero P."/>
            <person name="Paz-Ares J."/>
            <person name="Davis S.J."/>
            <person name="Pecinka A."/>
            <person name="Quesneville H."/>
            <person name="Colot V."/>
            <person name="Lysak M.A."/>
            <person name="Weigel D."/>
            <person name="Coupland G."/>
            <person name="Schneeberger K."/>
        </authorList>
    </citation>
    <scope>NUCLEOTIDE SEQUENCE [LARGE SCALE GENOMIC DNA]</scope>
    <source>
        <strain evidence="3">cv. Pajares</strain>
    </source>
</reference>
<feature type="compositionally biased region" description="Polar residues" evidence="1">
    <location>
        <begin position="1"/>
        <end position="11"/>
    </location>
</feature>
<keyword evidence="3" id="KW-1185">Reference proteome</keyword>
<name>A0A087HFA6_ARAAL</name>
<gene>
    <name evidence="2" type="ordered locus">AALP_Aa2g043600</name>
</gene>
<evidence type="ECO:0000256" key="1">
    <source>
        <dbReference type="SAM" id="MobiDB-lite"/>
    </source>
</evidence>
<dbReference type="Gramene" id="KFK40808">
    <property type="protein sequence ID" value="KFK40808"/>
    <property type="gene ID" value="AALP_AA2G043600"/>
</dbReference>
<dbReference type="Proteomes" id="UP000029120">
    <property type="component" value="Chromosome 2"/>
</dbReference>
<proteinExistence type="predicted"/>
<sequence>MPQNALNSQSKPPFRNVPGGRGNAATGNRGKGIIGGREKAPPRRRANLEVDNGAVVVKLPRDANMYYPQPVVVIMGPAATPFYQDPDGGASGARRRLVSKKSVRERTQGAEGVVSEAPPLVESDYLRGLEEEEEEDYNMGIDMEDMEDEDEVDAPNQEDQDYDELLDNLMRFPGREQLKRLSQHPIPPLQSIWYVLLLNSLYLLNHVSVHNHKQL</sequence>
<evidence type="ECO:0000313" key="2">
    <source>
        <dbReference type="EMBL" id="KFK40808.1"/>
    </source>
</evidence>
<accession>A0A087HFA6</accession>
<evidence type="ECO:0000313" key="3">
    <source>
        <dbReference type="Proteomes" id="UP000029120"/>
    </source>
</evidence>
<protein>
    <submittedName>
        <fullName evidence="2">Uncharacterized protein</fullName>
    </submittedName>
</protein>
<organism evidence="2 3">
    <name type="scientific">Arabis alpina</name>
    <name type="common">Alpine rock-cress</name>
    <dbReference type="NCBI Taxonomy" id="50452"/>
    <lineage>
        <taxon>Eukaryota</taxon>
        <taxon>Viridiplantae</taxon>
        <taxon>Streptophyta</taxon>
        <taxon>Embryophyta</taxon>
        <taxon>Tracheophyta</taxon>
        <taxon>Spermatophyta</taxon>
        <taxon>Magnoliopsida</taxon>
        <taxon>eudicotyledons</taxon>
        <taxon>Gunneridae</taxon>
        <taxon>Pentapetalae</taxon>
        <taxon>rosids</taxon>
        <taxon>malvids</taxon>
        <taxon>Brassicales</taxon>
        <taxon>Brassicaceae</taxon>
        <taxon>Arabideae</taxon>
        <taxon>Arabis</taxon>
    </lineage>
</organism>
<dbReference type="AlphaFoldDB" id="A0A087HFA6"/>